<reference evidence="5" key="2">
    <citation type="submission" date="2021-04" db="EMBL/GenBank/DDBJ databases">
        <authorList>
            <person name="Gilroy R."/>
        </authorList>
    </citation>
    <scope>NUCLEOTIDE SEQUENCE</scope>
    <source>
        <strain evidence="5">CHK180-15479</strain>
    </source>
</reference>
<evidence type="ECO:0000259" key="3">
    <source>
        <dbReference type="Pfam" id="PF25917"/>
    </source>
</evidence>
<evidence type="ECO:0000313" key="6">
    <source>
        <dbReference type="Proteomes" id="UP000823910"/>
    </source>
</evidence>
<evidence type="ECO:0000256" key="1">
    <source>
        <dbReference type="ARBA" id="ARBA00009477"/>
    </source>
</evidence>
<dbReference type="PANTHER" id="PTHR30469">
    <property type="entry name" value="MULTIDRUG RESISTANCE PROTEIN MDTA"/>
    <property type="match status" value="1"/>
</dbReference>
<name>A0A9D2N125_9FIRM</name>
<evidence type="ECO:0000259" key="4">
    <source>
        <dbReference type="Pfam" id="PF25989"/>
    </source>
</evidence>
<dbReference type="Gene3D" id="2.40.50.100">
    <property type="match status" value="1"/>
</dbReference>
<dbReference type="AlphaFoldDB" id="A0A9D2N125"/>
<protein>
    <submittedName>
        <fullName evidence="5">Efflux RND transporter periplasmic adaptor subunit</fullName>
    </submittedName>
</protein>
<evidence type="ECO:0000256" key="2">
    <source>
        <dbReference type="SAM" id="MobiDB-lite"/>
    </source>
</evidence>
<dbReference type="Gene3D" id="1.10.287.470">
    <property type="entry name" value="Helix hairpin bin"/>
    <property type="match status" value="1"/>
</dbReference>
<feature type="domain" description="Multidrug resistance protein MdtA-like barrel-sandwich hybrid" evidence="3">
    <location>
        <begin position="62"/>
        <end position="186"/>
    </location>
</feature>
<dbReference type="Pfam" id="PF25917">
    <property type="entry name" value="BSH_RND"/>
    <property type="match status" value="1"/>
</dbReference>
<reference evidence="5" key="1">
    <citation type="journal article" date="2021" name="PeerJ">
        <title>Extensive microbial diversity within the chicken gut microbiome revealed by metagenomics and culture.</title>
        <authorList>
            <person name="Gilroy R."/>
            <person name="Ravi A."/>
            <person name="Getino M."/>
            <person name="Pursley I."/>
            <person name="Horton D.L."/>
            <person name="Alikhan N.F."/>
            <person name="Baker D."/>
            <person name="Gharbi K."/>
            <person name="Hall N."/>
            <person name="Watson M."/>
            <person name="Adriaenssens E.M."/>
            <person name="Foster-Nyarko E."/>
            <person name="Jarju S."/>
            <person name="Secka A."/>
            <person name="Antonio M."/>
            <person name="Oren A."/>
            <person name="Chaudhuri R.R."/>
            <person name="La Ragione R."/>
            <person name="Hildebrand F."/>
            <person name="Pallen M.J."/>
        </authorList>
    </citation>
    <scope>NUCLEOTIDE SEQUENCE</scope>
    <source>
        <strain evidence="5">CHK180-15479</strain>
    </source>
</reference>
<dbReference type="NCBIfam" id="TIGR01730">
    <property type="entry name" value="RND_mfp"/>
    <property type="match status" value="1"/>
</dbReference>
<comment type="similarity">
    <text evidence="1">Belongs to the membrane fusion protein (MFP) (TC 8.A.1) family.</text>
</comment>
<organism evidence="5 6">
    <name type="scientific">Candidatus Enterocloster excrementipullorum</name>
    <dbReference type="NCBI Taxonomy" id="2838559"/>
    <lineage>
        <taxon>Bacteria</taxon>
        <taxon>Bacillati</taxon>
        <taxon>Bacillota</taxon>
        <taxon>Clostridia</taxon>
        <taxon>Lachnospirales</taxon>
        <taxon>Lachnospiraceae</taxon>
        <taxon>Enterocloster</taxon>
    </lineage>
</organism>
<dbReference type="EMBL" id="DWWT01000030">
    <property type="protein sequence ID" value="HJC05972.1"/>
    <property type="molecule type" value="Genomic_DNA"/>
</dbReference>
<dbReference type="Gene3D" id="2.40.30.170">
    <property type="match status" value="1"/>
</dbReference>
<dbReference type="InterPro" id="IPR058625">
    <property type="entry name" value="MdtA-like_BSH"/>
</dbReference>
<dbReference type="Proteomes" id="UP000823910">
    <property type="component" value="Unassembled WGS sequence"/>
</dbReference>
<proteinExistence type="inferred from homology"/>
<evidence type="ECO:0000313" key="5">
    <source>
        <dbReference type="EMBL" id="HJC05972.1"/>
    </source>
</evidence>
<gene>
    <name evidence="5" type="ORF">H9704_07445</name>
</gene>
<dbReference type="Pfam" id="PF25989">
    <property type="entry name" value="YknX_C"/>
    <property type="match status" value="1"/>
</dbReference>
<accession>A0A9D2N125</accession>
<feature type="domain" description="YknX-like C-terminal permuted SH3-like" evidence="4">
    <location>
        <begin position="277"/>
        <end position="343"/>
    </location>
</feature>
<comment type="caution">
    <text evidence="5">The sequence shown here is derived from an EMBL/GenBank/DDBJ whole genome shotgun (WGS) entry which is preliminary data.</text>
</comment>
<feature type="compositionally biased region" description="Low complexity" evidence="2">
    <location>
        <begin position="350"/>
        <end position="374"/>
    </location>
</feature>
<dbReference type="SUPFAM" id="SSF111369">
    <property type="entry name" value="HlyD-like secretion proteins"/>
    <property type="match status" value="1"/>
</dbReference>
<dbReference type="GO" id="GO:1990281">
    <property type="term" value="C:efflux pump complex"/>
    <property type="evidence" value="ECO:0007669"/>
    <property type="project" value="TreeGrafter"/>
</dbReference>
<dbReference type="GO" id="GO:0015562">
    <property type="term" value="F:efflux transmembrane transporter activity"/>
    <property type="evidence" value="ECO:0007669"/>
    <property type="project" value="TreeGrafter"/>
</dbReference>
<dbReference type="InterPro" id="IPR058637">
    <property type="entry name" value="YknX-like_C"/>
</dbReference>
<dbReference type="Gene3D" id="2.40.420.20">
    <property type="match status" value="1"/>
</dbReference>
<sequence length="374" mass="40555">MKKKIIIAVAAVVLIAAIVPRFFGKEETAEYESRPTVEVRKPEKNDIILYTEMIGTIEPASKADVQPKMAGEILEVYFQAGDYVEAGQALCRIDSDALTALKLSMDSASIAMSEAQRTLSRTQALFATGAVSQQEMEQVRDAAESSRIAYESAKNQYDLQVEYTTVTAPINGVVEARNIEPHDHIDTSTVVCTISSDDQYEIQFGISDRALENLTVGDSVQVDKGGNTYEAHVTEIGTMVNASTGLYDVKASVPQENGLTTGAKVKLTVVQDQALDALTVPVTAVNYSDGIPYVYCYEDGTARKVEIETGIYDRERMEVISGLADDSQVITTWSNELVDGAQVLEKSTENETQAAAEGETQEGEQQTEASSASN</sequence>
<feature type="region of interest" description="Disordered" evidence="2">
    <location>
        <begin position="347"/>
        <end position="374"/>
    </location>
</feature>
<dbReference type="InterPro" id="IPR006143">
    <property type="entry name" value="RND_pump_MFP"/>
</dbReference>